<dbReference type="Pfam" id="PF22486">
    <property type="entry name" value="MATH_2"/>
    <property type="match status" value="1"/>
</dbReference>
<dbReference type="Proteomes" id="UP001432322">
    <property type="component" value="Unassembled WGS sequence"/>
</dbReference>
<feature type="non-terminal residue" evidence="2">
    <location>
        <position position="1"/>
    </location>
</feature>
<keyword evidence="3" id="KW-1185">Reference proteome</keyword>
<comment type="caution">
    <text evidence="2">The sequence shown here is derived from an EMBL/GenBank/DDBJ whole genome shotgun (WGS) entry which is preliminary data.</text>
</comment>
<sequence length="180" mass="19894">VIMASRKRSVGDSAGGAEHGVIVWEVDNVADLSSNGRLSAETEVEGLPWKLLTMRTPQDGADFLCVALAPMTGESNLWRVDVEAALILKNEDEKQDVTMKFARPFAHDATPWGFTNFLEWATLTDPAKGFIKDDKITLEARLSLKNVKGFRKIPRVDFADSNESCHDVALIIEGKKLHVN</sequence>
<dbReference type="PANTHER" id="PTHR47022">
    <property type="entry name" value="BTB AND MATH DOMAIN-CONTAINING PROTEIN 36-RELATED"/>
    <property type="match status" value="1"/>
</dbReference>
<name>A0AAV5WFW2_9BILA</name>
<dbReference type="SUPFAM" id="SSF49599">
    <property type="entry name" value="TRAF domain-like"/>
    <property type="match status" value="1"/>
</dbReference>
<feature type="domain" description="MATH" evidence="1">
    <location>
        <begin position="19"/>
        <end position="142"/>
    </location>
</feature>
<dbReference type="PROSITE" id="PS50144">
    <property type="entry name" value="MATH"/>
    <property type="match status" value="1"/>
</dbReference>
<dbReference type="Gene3D" id="2.60.210.10">
    <property type="entry name" value="Apoptosis, Tumor Necrosis Factor Receptor Associated Protein 2, Chain A"/>
    <property type="match status" value="1"/>
</dbReference>
<evidence type="ECO:0000313" key="2">
    <source>
        <dbReference type="EMBL" id="GMT29912.1"/>
    </source>
</evidence>
<gene>
    <name evidence="2" type="ORF">PFISCL1PPCAC_21209</name>
</gene>
<dbReference type="PANTHER" id="PTHR47022:SF1">
    <property type="entry name" value="BTB AND MATH DOMAIN-CONTAINING PROTEIN 36-RELATED"/>
    <property type="match status" value="1"/>
</dbReference>
<evidence type="ECO:0000313" key="3">
    <source>
        <dbReference type="Proteomes" id="UP001432322"/>
    </source>
</evidence>
<dbReference type="InterPro" id="IPR008974">
    <property type="entry name" value="TRAF-like"/>
</dbReference>
<evidence type="ECO:0000259" key="1">
    <source>
        <dbReference type="PROSITE" id="PS50144"/>
    </source>
</evidence>
<organism evidence="2 3">
    <name type="scientific">Pristionchus fissidentatus</name>
    <dbReference type="NCBI Taxonomy" id="1538716"/>
    <lineage>
        <taxon>Eukaryota</taxon>
        <taxon>Metazoa</taxon>
        <taxon>Ecdysozoa</taxon>
        <taxon>Nematoda</taxon>
        <taxon>Chromadorea</taxon>
        <taxon>Rhabditida</taxon>
        <taxon>Rhabditina</taxon>
        <taxon>Diplogasteromorpha</taxon>
        <taxon>Diplogasteroidea</taxon>
        <taxon>Neodiplogasteridae</taxon>
        <taxon>Pristionchus</taxon>
    </lineage>
</organism>
<accession>A0AAV5WFW2</accession>
<dbReference type="InterPro" id="IPR002083">
    <property type="entry name" value="MATH/TRAF_dom"/>
</dbReference>
<dbReference type="EMBL" id="BTSY01000005">
    <property type="protein sequence ID" value="GMT29912.1"/>
    <property type="molecule type" value="Genomic_DNA"/>
</dbReference>
<feature type="non-terminal residue" evidence="2">
    <location>
        <position position="180"/>
    </location>
</feature>
<reference evidence="2" key="1">
    <citation type="submission" date="2023-10" db="EMBL/GenBank/DDBJ databases">
        <title>Genome assembly of Pristionchus species.</title>
        <authorList>
            <person name="Yoshida K."/>
            <person name="Sommer R.J."/>
        </authorList>
    </citation>
    <scope>NUCLEOTIDE SEQUENCE</scope>
    <source>
        <strain evidence="2">RS5133</strain>
    </source>
</reference>
<dbReference type="AlphaFoldDB" id="A0AAV5WFW2"/>
<protein>
    <recommendedName>
        <fullName evidence="1">MATH domain-containing protein</fullName>
    </recommendedName>
</protein>
<proteinExistence type="predicted"/>